<dbReference type="Pfam" id="PF07228">
    <property type="entry name" value="SpoIIE"/>
    <property type="match status" value="1"/>
</dbReference>
<dbReference type="SMART" id="SM00331">
    <property type="entry name" value="PP2C_SIG"/>
    <property type="match status" value="1"/>
</dbReference>
<dbReference type="GO" id="GO:0016791">
    <property type="term" value="F:phosphatase activity"/>
    <property type="evidence" value="ECO:0007669"/>
    <property type="project" value="TreeGrafter"/>
</dbReference>
<dbReference type="EMBL" id="QHHQ01000001">
    <property type="protein sequence ID" value="RAI03900.1"/>
    <property type="molecule type" value="Genomic_DNA"/>
</dbReference>
<organism evidence="4 5">
    <name type="scientific">Acuticoccus sediminis</name>
    <dbReference type="NCBI Taxonomy" id="2184697"/>
    <lineage>
        <taxon>Bacteria</taxon>
        <taxon>Pseudomonadati</taxon>
        <taxon>Pseudomonadota</taxon>
        <taxon>Alphaproteobacteria</taxon>
        <taxon>Hyphomicrobiales</taxon>
        <taxon>Amorphaceae</taxon>
        <taxon>Acuticoccus</taxon>
    </lineage>
</organism>
<evidence type="ECO:0000256" key="1">
    <source>
        <dbReference type="ARBA" id="ARBA00022801"/>
    </source>
</evidence>
<dbReference type="SUPFAM" id="SSF81606">
    <property type="entry name" value="PP2C-like"/>
    <property type="match status" value="1"/>
</dbReference>
<dbReference type="PANTHER" id="PTHR43156:SF2">
    <property type="entry name" value="STAGE II SPORULATION PROTEIN E"/>
    <property type="match status" value="1"/>
</dbReference>
<dbReference type="InterPro" id="IPR001932">
    <property type="entry name" value="PPM-type_phosphatase-like_dom"/>
</dbReference>
<keyword evidence="2" id="KW-0812">Transmembrane</keyword>
<dbReference type="Proteomes" id="UP000249590">
    <property type="component" value="Unassembled WGS sequence"/>
</dbReference>
<evidence type="ECO:0000313" key="5">
    <source>
        <dbReference type="Proteomes" id="UP000249590"/>
    </source>
</evidence>
<dbReference type="SMART" id="SM00304">
    <property type="entry name" value="HAMP"/>
    <property type="match status" value="2"/>
</dbReference>
<dbReference type="AlphaFoldDB" id="A0A8B2NYV1"/>
<name>A0A8B2NYV1_9HYPH</name>
<dbReference type="InterPro" id="IPR052016">
    <property type="entry name" value="Bact_Sigma-Reg"/>
</dbReference>
<dbReference type="Gene3D" id="3.60.40.10">
    <property type="entry name" value="PPM-type phosphatase domain"/>
    <property type="match status" value="1"/>
</dbReference>
<proteinExistence type="predicted"/>
<dbReference type="GO" id="GO:0016020">
    <property type="term" value="C:membrane"/>
    <property type="evidence" value="ECO:0007669"/>
    <property type="project" value="InterPro"/>
</dbReference>
<sequence>MGPLMPLRTRITLLLSIALILMICGLIGLGFVRSRLAESQLADIAIAGQQSLWESLVADQAEDLMDLANRFSFRVSNAPAADAQSLETLIDSSADLIGEGVTVQLLDFDGDIIASNIPTFRTRPIFGPEALARIQAEGVAVGGLRQETPERYVIAGSAVALRRDGPPVVVVMMIDALRVLGDLSNRLGEPSYLVSLRGRMVEGTDPDLYARAAPSLPHRTADAQILDVGDRLYFAAGVPVPDLMGPPAGQLVTLRDATDSLSASRQLERTGVIAISIASLILIIALYVFLRRAFVPLETAIGTLSALSKGDLNELPTIAGSGEIRRIGEALLVFRSNALRLVEQEERIARQRRRQERVIKRQLERLAGTLDPEGQSAIQADLRAIISDPDGAPSADPVPAAGPAARPNEELAMLTEVLQRMSHRISAQHQRLTELIAELQAAIITRARLAGLEQELEIARELQLSFLPKPLPPHPEFTVDGFMETAKEVGGDFFDYFMIDDRHLGVVVADVSGKGVAAALFMAITRTLIKATAMMAVSPAQTLKEVNDFLATDNDQMMFVTLFHGVIDLETLEMRYANAGHNPPLLVDQASGEVVELPSARDPALAVVEGIDFTELSARLKPGTRLFMFTDGVTEAFNPGEEAFGDARLQRVVREAGVPGTDLNQVVRDAVLAFENGAERADDLTCVTVHIHEAP</sequence>
<evidence type="ECO:0000256" key="2">
    <source>
        <dbReference type="SAM" id="Phobius"/>
    </source>
</evidence>
<reference evidence="4 5" key="1">
    <citation type="submission" date="2018-05" db="EMBL/GenBank/DDBJ databases">
        <title>Acuticoccus sediminis sp. nov., isolated from deep-sea sediment of Indian Ocean.</title>
        <authorList>
            <person name="Liu X."/>
            <person name="Lai Q."/>
            <person name="Du Y."/>
            <person name="Sun F."/>
            <person name="Zhang X."/>
            <person name="Wang S."/>
            <person name="Shao Z."/>
        </authorList>
    </citation>
    <scope>NUCLEOTIDE SEQUENCE [LARGE SCALE GENOMIC DNA]</scope>
    <source>
        <strain evidence="4 5">PTG4-2</strain>
    </source>
</reference>
<keyword evidence="2" id="KW-0472">Membrane</keyword>
<feature type="domain" description="HAMP" evidence="3">
    <location>
        <begin position="291"/>
        <end position="343"/>
    </location>
</feature>
<dbReference type="InterPro" id="IPR036457">
    <property type="entry name" value="PPM-type-like_dom_sf"/>
</dbReference>
<gene>
    <name evidence="4" type="ORF">DLJ53_05365</name>
</gene>
<dbReference type="InterPro" id="IPR003660">
    <property type="entry name" value="HAMP_dom"/>
</dbReference>
<feature type="transmembrane region" description="Helical" evidence="2">
    <location>
        <begin position="12"/>
        <end position="32"/>
    </location>
</feature>
<dbReference type="PANTHER" id="PTHR43156">
    <property type="entry name" value="STAGE II SPORULATION PROTEIN E-RELATED"/>
    <property type="match status" value="1"/>
</dbReference>
<dbReference type="PROSITE" id="PS50885">
    <property type="entry name" value="HAMP"/>
    <property type="match status" value="1"/>
</dbReference>
<dbReference type="Gene3D" id="6.10.340.10">
    <property type="match status" value="1"/>
</dbReference>
<accession>A0A8B2NYV1</accession>
<comment type="caution">
    <text evidence="4">The sequence shown here is derived from an EMBL/GenBank/DDBJ whole genome shotgun (WGS) entry which is preliminary data.</text>
</comment>
<keyword evidence="5" id="KW-1185">Reference proteome</keyword>
<evidence type="ECO:0000313" key="4">
    <source>
        <dbReference type="EMBL" id="RAI03900.1"/>
    </source>
</evidence>
<evidence type="ECO:0000259" key="3">
    <source>
        <dbReference type="PROSITE" id="PS50885"/>
    </source>
</evidence>
<keyword evidence="2" id="KW-1133">Transmembrane helix</keyword>
<keyword evidence="1" id="KW-0378">Hydrolase</keyword>
<dbReference type="GO" id="GO:0007165">
    <property type="term" value="P:signal transduction"/>
    <property type="evidence" value="ECO:0007669"/>
    <property type="project" value="InterPro"/>
</dbReference>
<feature type="transmembrane region" description="Helical" evidence="2">
    <location>
        <begin position="271"/>
        <end position="290"/>
    </location>
</feature>
<protein>
    <recommendedName>
        <fullName evidence="3">HAMP domain-containing protein</fullName>
    </recommendedName>
</protein>